<dbReference type="AlphaFoldDB" id="K5VUQ1"/>
<evidence type="ECO:0000256" key="1">
    <source>
        <dbReference type="SAM" id="MobiDB-lite"/>
    </source>
</evidence>
<dbReference type="InParanoid" id="K5VUQ1"/>
<dbReference type="Proteomes" id="UP000008493">
    <property type="component" value="Unassembled WGS sequence"/>
</dbReference>
<organism evidence="2 3">
    <name type="scientific">Agaricus bisporus var. burnettii (strain JB137-S8 / ATCC MYA-4627 / FGSC 10392)</name>
    <name type="common">White button mushroom</name>
    <dbReference type="NCBI Taxonomy" id="597362"/>
    <lineage>
        <taxon>Eukaryota</taxon>
        <taxon>Fungi</taxon>
        <taxon>Dikarya</taxon>
        <taxon>Basidiomycota</taxon>
        <taxon>Agaricomycotina</taxon>
        <taxon>Agaricomycetes</taxon>
        <taxon>Agaricomycetidae</taxon>
        <taxon>Agaricales</taxon>
        <taxon>Agaricineae</taxon>
        <taxon>Agaricaceae</taxon>
        <taxon>Agaricus</taxon>
    </lineage>
</organism>
<name>K5VUQ1_AGABU</name>
<feature type="region of interest" description="Disordered" evidence="1">
    <location>
        <begin position="1"/>
        <end position="23"/>
    </location>
</feature>
<proteinExistence type="predicted"/>
<dbReference type="HOGENOM" id="CLU_3013648_0_0_1"/>
<reference evidence="3" key="1">
    <citation type="journal article" date="2012" name="Proc. Natl. Acad. Sci. U.S.A.">
        <title>Genome sequence of the button mushroom Agaricus bisporus reveals mechanisms governing adaptation to a humic-rich ecological niche.</title>
        <authorList>
            <person name="Morin E."/>
            <person name="Kohler A."/>
            <person name="Baker A.R."/>
            <person name="Foulongne-Oriol M."/>
            <person name="Lombard V."/>
            <person name="Nagy L.G."/>
            <person name="Ohm R.A."/>
            <person name="Patyshakuliyeva A."/>
            <person name="Brun A."/>
            <person name="Aerts A.L."/>
            <person name="Bailey A.M."/>
            <person name="Billette C."/>
            <person name="Coutinho P.M."/>
            <person name="Deakin G."/>
            <person name="Doddapaneni H."/>
            <person name="Floudas D."/>
            <person name="Grimwood J."/>
            <person name="Hilden K."/>
            <person name="Kuees U."/>
            <person name="LaButti K.M."/>
            <person name="Lapidus A."/>
            <person name="Lindquist E.A."/>
            <person name="Lucas S.M."/>
            <person name="Murat C."/>
            <person name="Riley R.W."/>
            <person name="Salamov A.A."/>
            <person name="Schmutz J."/>
            <person name="Subramanian V."/>
            <person name="Woesten H.A.B."/>
            <person name="Xu J."/>
            <person name="Eastwood D.C."/>
            <person name="Foster G.D."/>
            <person name="Sonnenberg A.S."/>
            <person name="Cullen D."/>
            <person name="de Vries R.P."/>
            <person name="Lundell T."/>
            <person name="Hibbett D.S."/>
            <person name="Henrissat B."/>
            <person name="Burton K.S."/>
            <person name="Kerrigan R.W."/>
            <person name="Challen M.P."/>
            <person name="Grigoriev I.V."/>
            <person name="Martin F."/>
        </authorList>
    </citation>
    <scope>NUCLEOTIDE SEQUENCE [LARGE SCALE GENOMIC DNA]</scope>
    <source>
        <strain evidence="3">JB137-S8 / ATCC MYA-4627 / FGSC 10392</strain>
    </source>
</reference>
<protein>
    <submittedName>
        <fullName evidence="2">Uncharacterized protein</fullName>
    </submittedName>
</protein>
<dbReference type="RefSeq" id="XP_007330910.1">
    <property type="nucleotide sequence ID" value="XM_007330848.1"/>
</dbReference>
<accession>K5VUQ1</accession>
<evidence type="ECO:0000313" key="2">
    <source>
        <dbReference type="EMBL" id="EKM78194.1"/>
    </source>
</evidence>
<gene>
    <name evidence="2" type="ORF">AGABI1DRAFT_129323</name>
</gene>
<dbReference type="GeneID" id="18826984"/>
<sequence>MSATSPKKTSSPHHPASPVFPYRRQLDDKDDIYLHSPAERKNTTAAKLVANRGRSV</sequence>
<keyword evidence="3" id="KW-1185">Reference proteome</keyword>
<evidence type="ECO:0000313" key="3">
    <source>
        <dbReference type="Proteomes" id="UP000008493"/>
    </source>
</evidence>
<dbReference type="KEGG" id="abp:AGABI1DRAFT129323"/>
<dbReference type="EMBL" id="JH971392">
    <property type="protein sequence ID" value="EKM78194.1"/>
    <property type="molecule type" value="Genomic_DNA"/>
</dbReference>